<dbReference type="SUPFAM" id="SSF47769">
    <property type="entry name" value="SAM/Pointed domain"/>
    <property type="match status" value="1"/>
</dbReference>
<accession>Q22B44</accession>
<feature type="domain" description="FHA" evidence="3">
    <location>
        <begin position="1354"/>
        <end position="1404"/>
    </location>
</feature>
<feature type="compositionally biased region" description="Polar residues" evidence="2">
    <location>
        <begin position="132"/>
        <end position="142"/>
    </location>
</feature>
<keyword evidence="1" id="KW-0175">Coiled coil</keyword>
<proteinExistence type="predicted"/>
<evidence type="ECO:0000313" key="5">
    <source>
        <dbReference type="Proteomes" id="UP000009168"/>
    </source>
</evidence>
<feature type="region of interest" description="Disordered" evidence="2">
    <location>
        <begin position="530"/>
        <end position="550"/>
    </location>
</feature>
<dbReference type="Gene3D" id="2.60.200.20">
    <property type="match status" value="2"/>
</dbReference>
<dbReference type="PANTHER" id="PTHR23308">
    <property type="entry name" value="NUCLEAR INHIBITOR OF PROTEIN PHOSPHATASE-1"/>
    <property type="match status" value="1"/>
</dbReference>
<keyword evidence="5" id="KW-1185">Reference proteome</keyword>
<feature type="compositionally biased region" description="Low complexity" evidence="2">
    <location>
        <begin position="170"/>
        <end position="196"/>
    </location>
</feature>
<dbReference type="SUPFAM" id="SSF49879">
    <property type="entry name" value="SMAD/FHA domain"/>
    <property type="match status" value="2"/>
</dbReference>
<feature type="compositionally biased region" description="Polar residues" evidence="2">
    <location>
        <begin position="211"/>
        <end position="223"/>
    </location>
</feature>
<feature type="compositionally biased region" description="Polar residues" evidence="2">
    <location>
        <begin position="487"/>
        <end position="502"/>
    </location>
</feature>
<dbReference type="InParanoid" id="Q22B44"/>
<feature type="domain" description="FHA" evidence="3">
    <location>
        <begin position="1253"/>
        <end position="1303"/>
    </location>
</feature>
<evidence type="ECO:0000256" key="1">
    <source>
        <dbReference type="SAM" id="Coils"/>
    </source>
</evidence>
<dbReference type="KEGG" id="tet:TTHERM_01123940"/>
<feature type="region of interest" description="Disordered" evidence="2">
    <location>
        <begin position="211"/>
        <end position="245"/>
    </location>
</feature>
<dbReference type="EMBL" id="GG662311">
    <property type="protein sequence ID" value="EAR82511.2"/>
    <property type="molecule type" value="Genomic_DNA"/>
</dbReference>
<dbReference type="GeneID" id="7830522"/>
<dbReference type="eggNOG" id="ENOG502ST3X">
    <property type="taxonomic scope" value="Eukaryota"/>
</dbReference>
<evidence type="ECO:0000313" key="4">
    <source>
        <dbReference type="EMBL" id="EAR82511.2"/>
    </source>
</evidence>
<dbReference type="InterPro" id="IPR000253">
    <property type="entry name" value="FHA_dom"/>
</dbReference>
<dbReference type="InterPro" id="IPR008984">
    <property type="entry name" value="SMAD_FHA_dom_sf"/>
</dbReference>
<dbReference type="Pfam" id="PF00498">
    <property type="entry name" value="FHA"/>
    <property type="match status" value="2"/>
</dbReference>
<dbReference type="OrthoDB" id="302278at2759"/>
<feature type="compositionally biased region" description="Low complexity" evidence="2">
    <location>
        <begin position="143"/>
        <end position="154"/>
    </location>
</feature>
<dbReference type="SMART" id="SM00240">
    <property type="entry name" value="FHA"/>
    <property type="match status" value="2"/>
</dbReference>
<dbReference type="RefSeq" id="XP_001030174.2">
    <property type="nucleotide sequence ID" value="XM_001030174.2"/>
</dbReference>
<dbReference type="InterPro" id="IPR013761">
    <property type="entry name" value="SAM/pointed_sf"/>
</dbReference>
<dbReference type="STRING" id="312017.Q22B44"/>
<protein>
    <submittedName>
        <fullName evidence="4">FHA domain protein</fullName>
    </submittedName>
</protein>
<dbReference type="Proteomes" id="UP000009168">
    <property type="component" value="Unassembled WGS sequence"/>
</dbReference>
<reference evidence="5" key="1">
    <citation type="journal article" date="2006" name="PLoS Biol.">
        <title>Macronuclear genome sequence of the ciliate Tetrahymena thermophila, a model eukaryote.</title>
        <authorList>
            <person name="Eisen J.A."/>
            <person name="Coyne R.S."/>
            <person name="Wu M."/>
            <person name="Wu D."/>
            <person name="Thiagarajan M."/>
            <person name="Wortman J.R."/>
            <person name="Badger J.H."/>
            <person name="Ren Q."/>
            <person name="Amedeo P."/>
            <person name="Jones K.M."/>
            <person name="Tallon L.J."/>
            <person name="Delcher A.L."/>
            <person name="Salzberg S.L."/>
            <person name="Silva J.C."/>
            <person name="Haas B.J."/>
            <person name="Majoros W.H."/>
            <person name="Farzad M."/>
            <person name="Carlton J.M."/>
            <person name="Smith R.K. Jr."/>
            <person name="Garg J."/>
            <person name="Pearlman R.E."/>
            <person name="Karrer K.M."/>
            <person name="Sun L."/>
            <person name="Manning G."/>
            <person name="Elde N.C."/>
            <person name="Turkewitz A.P."/>
            <person name="Asai D.J."/>
            <person name="Wilkes D.E."/>
            <person name="Wang Y."/>
            <person name="Cai H."/>
            <person name="Collins K."/>
            <person name="Stewart B.A."/>
            <person name="Lee S.R."/>
            <person name="Wilamowska K."/>
            <person name="Weinberg Z."/>
            <person name="Ruzzo W.L."/>
            <person name="Wloga D."/>
            <person name="Gaertig J."/>
            <person name="Frankel J."/>
            <person name="Tsao C.-C."/>
            <person name="Gorovsky M.A."/>
            <person name="Keeling P.J."/>
            <person name="Waller R.F."/>
            <person name="Patron N.J."/>
            <person name="Cherry J.M."/>
            <person name="Stover N.A."/>
            <person name="Krieger C.J."/>
            <person name="del Toro C."/>
            <person name="Ryder H.F."/>
            <person name="Williamson S.C."/>
            <person name="Barbeau R.A."/>
            <person name="Hamilton E.P."/>
            <person name="Orias E."/>
        </authorList>
    </citation>
    <scope>NUCLEOTIDE SEQUENCE [LARGE SCALE GENOMIC DNA]</scope>
    <source>
        <strain evidence="5">SB210</strain>
    </source>
</reference>
<name>Q22B44_TETTS</name>
<sequence length="1439" mass="165317">MDTFDQTQLFVRLRKILPKSPLDWTCQETIKFIQFANMSIYEAHFAKKQVDGKKMIKSYSAYNYEKFKDKTQVPSLLHYQKFLIWTHILKENYDKFLQSVNAHKHLFDHSKYSPQQQNQIISIKYSNSITLSPQTSQKNGQLSNQSSAQSSTANKIQGNKGVFEFPEDASSNLNNSGNLNLSSNSLSNQPQQPNQGQNDQFVLAQYTRNPNNEINQSNSQNFKQSVQSSTYNSTSNNSSQQLSQQSFQETNDIFKKITENFAQPEQLSLKLMEMIEESKGNKKFQPSKTRLFSRCIKTTERQKKKMIELIEKLSSEKCFLMWNTRMVHSLLQLISFNTLFPIVEQWGLDGFIIQLVLPLYSVRQIELAFECKHEDTEKIFWLSDIFNAIKYTEQYQFFSSSYKVDPLNISSLSSSGGLQDKSKDNILYQQIQNLMNNNNNNLNSSLILNIPPKKLSIDTLDSNDQSASQNLDKQYLNDMSSKKENWQHNSSNLTPNLKQKQEQPSFMISNQEANKGNRKGSEEFTLATTANHQSNQKPQQQQQVEEKNSNLSHVEIKESIDQDPASAQNIPGNPEFGESVFYPESIIQNSSQQKKRISINFNKKEKTSRESITLNSLQAKIQEIQTNQDSQFAESTILIETDNQMQNTFNVGLDINRCQSESIQYFNPPSNQTKNSMLQTIEEKDKSAESQSLADSMMNSTKMSSIPNVANKDKKFIESGVFAGTQTNQGKMQKNIVDVLGTSTYIQNSKQLQNQEQFQESVILTNSSCSNNYNSQPQNNKEDKIFSKTDNCVTPKNLQNVFADSVMLTSDQQMNDSNFPKSNPSLSYQKTQSITAAQLCSQGSMVSTPIQSGANNQISEFCDSVLIEPTQTHFGKGKTQNQEEQLQESIILPQNNMNNINNNQFQDSVTFPIQNNFQKNQIQKLQQQNQQKNNAQNKTNKIEDQFAESTLCNNNFNGQSQYINQFQESTLITPLSGNNNSNNNQNYNNTQMLRQVRGVSEFQESTLINPINFNKNDSKNQQPSNQFQESTLINPIQQNKTEQFQESTLINPKQTNKPTQQFFESQYLMNTQGGNERESVQLQESTIINPQPQKSNQSKQSFVQDRNFRQSIVRNVNGEIDFNKSVIFNNQNLYCQKAQNQNKQDNFQIEDVPSPAQTKSTASTELASNKQSFSHNQSFYLEDRQTQQFFKRPKSNKSQEYQILMNQLAKKTPSLIFNPFDFTPLKKSYCMRIRIKSPDGSIHIDHSVTTDGATFGRHENNIVNFPKENMISSYHAEIFFDNLQFYLRDKGSKQGTFIKMKEISLKKNMLIQLSVSSEIKILELDEEKGEIQIETKTIQKKSNYNRTLGEQQEIKFGRDKEKCDIPIKEQSISGIHAKIVYSQKKFIMYDQDSLNGIWLRMSQKQEVSEPFLITPDFSFRICLINIQVIKLSQPKMIQQ</sequence>
<feature type="compositionally biased region" description="Low complexity" evidence="2">
    <location>
        <begin position="224"/>
        <end position="245"/>
    </location>
</feature>
<evidence type="ECO:0000256" key="2">
    <source>
        <dbReference type="SAM" id="MobiDB-lite"/>
    </source>
</evidence>
<evidence type="ECO:0000259" key="3">
    <source>
        <dbReference type="PROSITE" id="PS50006"/>
    </source>
</evidence>
<feature type="coiled-coil region" evidence="1">
    <location>
        <begin position="915"/>
        <end position="945"/>
    </location>
</feature>
<feature type="compositionally biased region" description="Low complexity" evidence="2">
    <location>
        <begin position="533"/>
        <end position="543"/>
    </location>
</feature>
<feature type="region of interest" description="Disordered" evidence="2">
    <location>
        <begin position="132"/>
        <end position="196"/>
    </location>
</feature>
<dbReference type="HOGENOM" id="CLU_254576_0_0_1"/>
<organism evidence="4 5">
    <name type="scientific">Tetrahymena thermophila (strain SB210)</name>
    <dbReference type="NCBI Taxonomy" id="312017"/>
    <lineage>
        <taxon>Eukaryota</taxon>
        <taxon>Sar</taxon>
        <taxon>Alveolata</taxon>
        <taxon>Ciliophora</taxon>
        <taxon>Intramacronucleata</taxon>
        <taxon>Oligohymenophorea</taxon>
        <taxon>Hymenostomatida</taxon>
        <taxon>Tetrahymenina</taxon>
        <taxon>Tetrahymenidae</taxon>
        <taxon>Tetrahymena</taxon>
    </lineage>
</organism>
<feature type="region of interest" description="Disordered" evidence="2">
    <location>
        <begin position="482"/>
        <end position="502"/>
    </location>
</feature>
<gene>
    <name evidence="4" type="ORF">TTHERM_01123940</name>
</gene>
<dbReference type="PROSITE" id="PS50006">
    <property type="entry name" value="FHA_DOMAIN"/>
    <property type="match status" value="2"/>
</dbReference>
<dbReference type="InterPro" id="IPR050923">
    <property type="entry name" value="Cell_Proc_Reg/RNA_Proc"/>
</dbReference>
<dbReference type="CDD" id="cd00060">
    <property type="entry name" value="FHA"/>
    <property type="match status" value="2"/>
</dbReference>